<sequence>MGVATKIFRSHVQGSKKAKATATSRSATRRPRTVRYSKDCLCGMLCKNKYA</sequence>
<evidence type="ECO:0000313" key="2">
    <source>
        <dbReference type="EMBL" id="ADF97843.2"/>
    </source>
</evidence>
<evidence type="ECO:0000256" key="1">
    <source>
        <dbReference type="SAM" id="MobiDB-lite"/>
    </source>
</evidence>
<proteinExistence type="evidence at transcript level"/>
<reference evidence="2" key="1">
    <citation type="submission" date="2011-03" db="EMBL/GenBank/DDBJ databases">
        <authorList>
            <person name="Carlson J."/>
            <person name="Booth B."/>
            <person name="Frise E."/>
            <person name="Park S."/>
            <person name="Wan K."/>
            <person name="Yu C."/>
            <person name="Celniker S."/>
        </authorList>
    </citation>
    <scope>NUCLEOTIDE SEQUENCE</scope>
</reference>
<gene>
    <name evidence="2" type="primary">CG34052-RA</name>
</gene>
<organism evidence="2">
    <name type="scientific">Drosophila melanogaster</name>
    <name type="common">Fruit fly</name>
    <dbReference type="NCBI Taxonomy" id="7227"/>
    <lineage>
        <taxon>Eukaryota</taxon>
        <taxon>Metazoa</taxon>
        <taxon>Ecdysozoa</taxon>
        <taxon>Arthropoda</taxon>
        <taxon>Hexapoda</taxon>
        <taxon>Insecta</taxon>
        <taxon>Pterygota</taxon>
        <taxon>Neoptera</taxon>
        <taxon>Endopterygota</taxon>
        <taxon>Diptera</taxon>
        <taxon>Brachycera</taxon>
        <taxon>Muscomorpha</taxon>
        <taxon>Ephydroidea</taxon>
        <taxon>Drosophilidae</taxon>
        <taxon>Drosophila</taxon>
        <taxon>Sophophora</taxon>
    </lineage>
</organism>
<dbReference type="IntAct" id="Q2PE31">
    <property type="interactions" value="1"/>
</dbReference>
<dbReference type="UCSC" id="CG34052-RA">
    <property type="organism name" value="d. melanogaster"/>
</dbReference>
<accession>Q2PE31</accession>
<protein>
    <submittedName>
        <fullName evidence="2">RT07312p</fullName>
    </submittedName>
</protein>
<name>Q2PE31_DROME</name>
<dbReference type="EMBL" id="BT124842">
    <property type="protein sequence ID" value="ADF97843.2"/>
    <property type="molecule type" value="mRNA"/>
</dbReference>
<feature type="region of interest" description="Disordered" evidence="1">
    <location>
        <begin position="1"/>
        <end position="29"/>
    </location>
</feature>
<accession>D5SHP1</accession>
<dbReference type="AlphaFoldDB" id="Q2PE31"/>